<name>A0A8S9X9M6_APOLU</name>
<gene>
    <name evidence="1" type="ORF">GE061_019195</name>
</gene>
<evidence type="ECO:0000313" key="2">
    <source>
        <dbReference type="Proteomes" id="UP000466442"/>
    </source>
</evidence>
<organism evidence="1 2">
    <name type="scientific">Apolygus lucorum</name>
    <name type="common">Small green plant bug</name>
    <name type="synonym">Lygocoris lucorum</name>
    <dbReference type="NCBI Taxonomy" id="248454"/>
    <lineage>
        <taxon>Eukaryota</taxon>
        <taxon>Metazoa</taxon>
        <taxon>Ecdysozoa</taxon>
        <taxon>Arthropoda</taxon>
        <taxon>Hexapoda</taxon>
        <taxon>Insecta</taxon>
        <taxon>Pterygota</taxon>
        <taxon>Neoptera</taxon>
        <taxon>Paraneoptera</taxon>
        <taxon>Hemiptera</taxon>
        <taxon>Heteroptera</taxon>
        <taxon>Panheteroptera</taxon>
        <taxon>Cimicomorpha</taxon>
        <taxon>Miridae</taxon>
        <taxon>Mirini</taxon>
        <taxon>Apolygus</taxon>
    </lineage>
</organism>
<protein>
    <submittedName>
        <fullName evidence="1">Uncharacterized protein</fullName>
    </submittedName>
</protein>
<comment type="caution">
    <text evidence="1">The sequence shown here is derived from an EMBL/GenBank/DDBJ whole genome shotgun (WGS) entry which is preliminary data.</text>
</comment>
<sequence>MACSLPLGLNPSRLRTLKRIAQLNEAEQPPIGLIPLGVRILIQIGVLNEDCPPPPLRILKRMIQKLIGEPSEERLPPEWAMQPIEETEEYCEEKPPLGLTPARLRTLKRIAQLDEWQQPPIGLIPLGVHILKQLIMDTIGEPSDERYHPARVCECPQQRPRNPARYVRKRFNEGMGCLQRAFSFNYPM</sequence>
<accession>A0A8S9X9M6</accession>
<reference evidence="1" key="1">
    <citation type="journal article" date="2021" name="Mol. Ecol. Resour.">
        <title>Apolygus lucorum genome provides insights into omnivorousness and mesophyll feeding.</title>
        <authorList>
            <person name="Liu Y."/>
            <person name="Liu H."/>
            <person name="Wang H."/>
            <person name="Huang T."/>
            <person name="Liu B."/>
            <person name="Yang B."/>
            <person name="Yin L."/>
            <person name="Li B."/>
            <person name="Zhang Y."/>
            <person name="Zhang S."/>
            <person name="Jiang F."/>
            <person name="Zhang X."/>
            <person name="Ren Y."/>
            <person name="Wang B."/>
            <person name="Wang S."/>
            <person name="Lu Y."/>
            <person name="Wu K."/>
            <person name="Fan W."/>
            <person name="Wang G."/>
        </authorList>
    </citation>
    <scope>NUCLEOTIDE SEQUENCE</scope>
    <source>
        <strain evidence="1">12Hb</strain>
    </source>
</reference>
<evidence type="ECO:0000313" key="1">
    <source>
        <dbReference type="EMBL" id="KAF6205028.1"/>
    </source>
</evidence>
<dbReference type="EMBL" id="WIXP02000009">
    <property type="protein sequence ID" value="KAF6205028.1"/>
    <property type="molecule type" value="Genomic_DNA"/>
</dbReference>
<dbReference type="AlphaFoldDB" id="A0A8S9X9M6"/>
<keyword evidence="2" id="KW-1185">Reference proteome</keyword>
<proteinExistence type="predicted"/>
<dbReference type="Proteomes" id="UP000466442">
    <property type="component" value="Linkage Group LG9"/>
</dbReference>